<dbReference type="EMBL" id="BMAU01021040">
    <property type="protein sequence ID" value="GFX87999.1"/>
    <property type="molecule type" value="Genomic_DNA"/>
</dbReference>
<organism evidence="1 2">
    <name type="scientific">Trichonephila clavipes</name>
    <name type="common">Golden silk orbweaver</name>
    <name type="synonym">Nephila clavipes</name>
    <dbReference type="NCBI Taxonomy" id="2585209"/>
    <lineage>
        <taxon>Eukaryota</taxon>
        <taxon>Metazoa</taxon>
        <taxon>Ecdysozoa</taxon>
        <taxon>Arthropoda</taxon>
        <taxon>Chelicerata</taxon>
        <taxon>Arachnida</taxon>
        <taxon>Araneae</taxon>
        <taxon>Araneomorphae</taxon>
        <taxon>Entelegynae</taxon>
        <taxon>Araneoidea</taxon>
        <taxon>Nephilidae</taxon>
        <taxon>Trichonephila</taxon>
    </lineage>
</organism>
<evidence type="ECO:0000313" key="1">
    <source>
        <dbReference type="EMBL" id="GFX87999.1"/>
    </source>
</evidence>
<name>A0A8X6R9J0_TRICX</name>
<accession>A0A8X6R9J0</accession>
<proteinExistence type="predicted"/>
<comment type="caution">
    <text evidence="1">The sequence shown here is derived from an EMBL/GenBank/DDBJ whole genome shotgun (WGS) entry which is preliminary data.</text>
</comment>
<dbReference type="AlphaFoldDB" id="A0A8X6R9J0"/>
<reference evidence="1" key="1">
    <citation type="submission" date="2020-08" db="EMBL/GenBank/DDBJ databases">
        <title>Multicomponent nature underlies the extraordinary mechanical properties of spider dragline silk.</title>
        <authorList>
            <person name="Kono N."/>
            <person name="Nakamura H."/>
            <person name="Mori M."/>
            <person name="Yoshida Y."/>
            <person name="Ohtoshi R."/>
            <person name="Malay A.D."/>
            <person name="Moran D.A.P."/>
            <person name="Tomita M."/>
            <person name="Numata K."/>
            <person name="Arakawa K."/>
        </authorList>
    </citation>
    <scope>NUCLEOTIDE SEQUENCE</scope>
</reference>
<protein>
    <submittedName>
        <fullName evidence="1">Uncharacterized protein</fullName>
    </submittedName>
</protein>
<gene>
    <name evidence="1" type="ORF">TNCV_4374631</name>
</gene>
<evidence type="ECO:0000313" key="2">
    <source>
        <dbReference type="Proteomes" id="UP000887159"/>
    </source>
</evidence>
<sequence>MNGDWTWGHETVPLRVEGDIEDVSSELEIWVKKADVQSVHRVYRGRLERDMEWMSAHVASSWCPLKNKQHAHEQLSPVVPSLRLDTPIP</sequence>
<keyword evidence="2" id="KW-1185">Reference proteome</keyword>
<dbReference type="Proteomes" id="UP000887159">
    <property type="component" value="Unassembled WGS sequence"/>
</dbReference>